<dbReference type="PROSITE" id="PS51257">
    <property type="entry name" value="PROKAR_LIPOPROTEIN"/>
    <property type="match status" value="1"/>
</dbReference>
<dbReference type="Proteomes" id="UP001516472">
    <property type="component" value="Unassembled WGS sequence"/>
</dbReference>
<protein>
    <submittedName>
        <fullName evidence="1">Gliding motility protein</fullName>
    </submittedName>
</protein>
<sequence length="541" mass="56835">MKRPGIWGLVALLAVVGCKKGEDAAPSAPSQRSAAKGDTVRSAAKGAAVVGGQGQQLAAGRAADLRLSPDGQFATYLLNGQKPRLDGIPPQMLVGTLYVVPVAGGKPRELGDGVTNVPGSLLFSADSKHLLYVTGYNPASQSGELHALALTDAAAEPVKLGAAVSYLLPSPDGASAAFVDGGVLKLGPLPSGPFQDVAAEVSTAQFTPDGKTLLFKRRLSAASGLAAVTVGANEPPRKLADQVGDYQVSPDGKRVAYQVRSEAVRGMYDLYLAEVPALKGQRLAVGSKVFGFSPDGQWLARTENGKPEQLGDLYVGPASGGPGRKVGEAVEEMAFAPDSKAVGFLEKYDQPSRAGAMSVAALPDGAPKRVGDRVPNFVWGSDSRYVAFLSRFVRPVFSVDLMLYSLGQEKAEKVQPGVFGYGFTPNNGAVVFRTNCIRNGRACDFKALDLGEKQAEAKTWMQGIFSYKISNDGARILATYARMDSDTYDVAVYDVKTGARKTLDQGVQVPTYFAGKDDTRAVYIIGQGQNPGVYSAIASAQ</sequence>
<evidence type="ECO:0000313" key="1">
    <source>
        <dbReference type="EMBL" id="MBE4752019.1"/>
    </source>
</evidence>
<dbReference type="InterPro" id="IPR011042">
    <property type="entry name" value="6-blade_b-propeller_TolB-like"/>
</dbReference>
<dbReference type="SUPFAM" id="SSF82171">
    <property type="entry name" value="DPP6 N-terminal domain-like"/>
    <property type="match status" value="1"/>
</dbReference>
<comment type="caution">
    <text evidence="1">The sequence shown here is derived from an EMBL/GenBank/DDBJ whole genome shotgun (WGS) entry which is preliminary data.</text>
</comment>
<dbReference type="RefSeq" id="WP_193429212.1">
    <property type="nucleotide sequence ID" value="NZ_JAAIYO010000010.1"/>
</dbReference>
<dbReference type="Gene3D" id="2.120.10.30">
    <property type="entry name" value="TolB, C-terminal domain"/>
    <property type="match status" value="2"/>
</dbReference>
<organism evidence="1 2">
    <name type="scientific">Corallococcus soli</name>
    <dbReference type="NCBI Taxonomy" id="2710757"/>
    <lineage>
        <taxon>Bacteria</taxon>
        <taxon>Pseudomonadati</taxon>
        <taxon>Myxococcota</taxon>
        <taxon>Myxococcia</taxon>
        <taxon>Myxococcales</taxon>
        <taxon>Cystobacterineae</taxon>
        <taxon>Myxococcaceae</taxon>
        <taxon>Corallococcus</taxon>
    </lineage>
</organism>
<reference evidence="1 2" key="1">
    <citation type="submission" date="2020-02" db="EMBL/GenBank/DDBJ databases">
        <authorList>
            <person name="Babadi Z.K."/>
            <person name="Risdian C."/>
            <person name="Ebrahimipour G.H."/>
            <person name="Wink J."/>
        </authorList>
    </citation>
    <scope>NUCLEOTIDE SEQUENCE [LARGE SCALE GENOMIC DNA]</scope>
    <source>
        <strain evidence="1 2">ZKHCc1 1396</strain>
    </source>
</reference>
<proteinExistence type="predicted"/>
<accession>A0ABR9PW05</accession>
<keyword evidence="2" id="KW-1185">Reference proteome</keyword>
<name>A0ABR9PW05_9BACT</name>
<gene>
    <name evidence="1" type="ORF">G4177_28015</name>
</gene>
<evidence type="ECO:0000313" key="2">
    <source>
        <dbReference type="Proteomes" id="UP001516472"/>
    </source>
</evidence>
<dbReference type="EMBL" id="JAAIYO010000010">
    <property type="protein sequence ID" value="MBE4752019.1"/>
    <property type="molecule type" value="Genomic_DNA"/>
</dbReference>
<dbReference type="Gene3D" id="2.120.10.60">
    <property type="entry name" value="Tricorn protease N-terminal domain"/>
    <property type="match status" value="1"/>
</dbReference>